<keyword evidence="5" id="KW-0675">Receptor</keyword>
<dbReference type="AlphaFoldDB" id="M8BRL3"/>
<evidence type="ECO:0000256" key="6">
    <source>
        <dbReference type="ARBA" id="ARBA00047899"/>
    </source>
</evidence>
<name>M8BRL3_AEGTA</name>
<dbReference type="GO" id="GO:0016020">
    <property type="term" value="C:membrane"/>
    <property type="evidence" value="ECO:0007669"/>
    <property type="project" value="UniProtKB-SubCell"/>
</dbReference>
<dbReference type="GO" id="GO:0004674">
    <property type="term" value="F:protein serine/threonine kinase activity"/>
    <property type="evidence" value="ECO:0007669"/>
    <property type="project" value="UniProtKB-EC"/>
</dbReference>
<evidence type="ECO:0000313" key="9">
    <source>
        <dbReference type="EnsemblPlants" id="EMT24629"/>
    </source>
</evidence>
<dbReference type="PANTHER" id="PTHR32444">
    <property type="entry name" value="BULB-TYPE LECTIN DOMAIN-CONTAINING PROTEIN"/>
    <property type="match status" value="1"/>
</dbReference>
<dbReference type="CDD" id="cd01098">
    <property type="entry name" value="PAN_AP_plant"/>
    <property type="match status" value="1"/>
</dbReference>
<dbReference type="FunFam" id="1.10.510.10:FF:001722">
    <property type="entry name" value="G-type lectin S-receptor-like serine/threonine-protein kinase B120"/>
    <property type="match status" value="1"/>
</dbReference>
<dbReference type="InterPro" id="IPR001245">
    <property type="entry name" value="Ser-Thr/Tyr_kinase_cat_dom"/>
</dbReference>
<dbReference type="Gene3D" id="1.10.510.10">
    <property type="entry name" value="Transferase(Phosphotransferase) domain 1"/>
    <property type="match status" value="1"/>
</dbReference>
<dbReference type="EnsemblPlants" id="EMT24629">
    <property type="protein sequence ID" value="EMT24629"/>
    <property type="gene ID" value="F775_10360"/>
</dbReference>
<comment type="catalytic activity">
    <reaction evidence="7">
        <text>L-seryl-[protein] + ATP = O-phospho-L-seryl-[protein] + ADP + H(+)</text>
        <dbReference type="Rhea" id="RHEA:17989"/>
        <dbReference type="Rhea" id="RHEA-COMP:9863"/>
        <dbReference type="Rhea" id="RHEA-COMP:11604"/>
        <dbReference type="ChEBI" id="CHEBI:15378"/>
        <dbReference type="ChEBI" id="CHEBI:29999"/>
        <dbReference type="ChEBI" id="CHEBI:30616"/>
        <dbReference type="ChEBI" id="CHEBI:83421"/>
        <dbReference type="ChEBI" id="CHEBI:456216"/>
        <dbReference type="EC" id="2.7.11.1"/>
    </reaction>
</comment>
<protein>
    <recommendedName>
        <fullName evidence="2">non-specific serine/threonine protein kinase</fullName>
        <ecNumber evidence="2">2.7.11.1</ecNumber>
    </recommendedName>
</protein>
<sequence length="504" mass="55530">MLWQSFDYPTDTMLPGMKMVIKHGARAGERLVSWKGPGDPSPGNFSYGSDLATFPQIFLWDGTRPVYRSTPWTGYRVKSEYQFQTTNTSSIIIYLAVVSDDDESYTVYTVSDGAWLTRFVLTYSGELQIQSWNASSSAWAVLGQWPHYQCDLYGYCGPNGYCDALPVPACRCLNGFEPARAYEWTTGRFSEGCRRKEALSGCSADGDGFLALPGMKPPDGFALVANRTLEGCAAECRRNCSCVAYAYANLTSGASSVDMTRCLVWAGELVDVGKLGASPASDKLYLRLAGLDAPAAGKRTKSNAMRIILTALGSNVVIIMCTFVAWLKFKVKNMKCEKHKKVTLDGSSDLEFPFGYMAPEYAMEGVFSTKSDIYSFGVLLLEIVTGIKRSSSIHTMGFSSLIDYSWNMWKEGKTKDLADSSIMDTCSPDELFLCIHVALLCVQENPDDSPLMSSVMTTLENGSTTLPTPSRPGYLVRRNTELDQFRNNIQNSLNSLSVTEIDGR</sequence>
<dbReference type="PANTHER" id="PTHR32444:SF118">
    <property type="entry name" value="OS09G0551150 PROTEIN"/>
    <property type="match status" value="1"/>
</dbReference>
<keyword evidence="4" id="KW-1015">Disulfide bond</keyword>
<evidence type="ECO:0000256" key="2">
    <source>
        <dbReference type="ARBA" id="ARBA00012513"/>
    </source>
</evidence>
<keyword evidence="3" id="KW-0732">Signal</keyword>
<dbReference type="EC" id="2.7.11.1" evidence="2"/>
<dbReference type="GO" id="GO:0051707">
    <property type="term" value="P:response to other organism"/>
    <property type="evidence" value="ECO:0007669"/>
    <property type="project" value="UniProtKB-ARBA"/>
</dbReference>
<comment type="subcellular location">
    <subcellularLocation>
        <location evidence="1">Membrane</location>
        <topology evidence="1">Single-pass type I membrane protein</topology>
    </subcellularLocation>
</comment>
<reference evidence="9" key="1">
    <citation type="submission" date="2015-06" db="UniProtKB">
        <authorList>
            <consortium name="EnsemblPlants"/>
        </authorList>
    </citation>
    <scope>IDENTIFICATION</scope>
</reference>
<dbReference type="SUPFAM" id="SSF51110">
    <property type="entry name" value="alpha-D-mannose-specific plant lectins"/>
    <property type="match status" value="1"/>
</dbReference>
<dbReference type="InterPro" id="IPR036426">
    <property type="entry name" value="Bulb-type_lectin_dom_sf"/>
</dbReference>
<evidence type="ECO:0000256" key="4">
    <source>
        <dbReference type="ARBA" id="ARBA00023157"/>
    </source>
</evidence>
<evidence type="ECO:0000256" key="5">
    <source>
        <dbReference type="ARBA" id="ARBA00023170"/>
    </source>
</evidence>
<dbReference type="SUPFAM" id="SSF56112">
    <property type="entry name" value="Protein kinase-like (PK-like)"/>
    <property type="match status" value="1"/>
</dbReference>
<accession>M8BRL3</accession>
<dbReference type="InterPro" id="IPR011009">
    <property type="entry name" value="Kinase-like_dom_sf"/>
</dbReference>
<dbReference type="GO" id="GO:0048544">
    <property type="term" value="P:recognition of pollen"/>
    <property type="evidence" value="ECO:0007669"/>
    <property type="project" value="InterPro"/>
</dbReference>
<evidence type="ECO:0000256" key="1">
    <source>
        <dbReference type="ARBA" id="ARBA00004479"/>
    </source>
</evidence>
<dbReference type="Pfam" id="PF08276">
    <property type="entry name" value="PAN_2"/>
    <property type="match status" value="1"/>
</dbReference>
<comment type="catalytic activity">
    <reaction evidence="6">
        <text>L-threonyl-[protein] + ATP = O-phospho-L-threonyl-[protein] + ADP + H(+)</text>
        <dbReference type="Rhea" id="RHEA:46608"/>
        <dbReference type="Rhea" id="RHEA-COMP:11060"/>
        <dbReference type="Rhea" id="RHEA-COMP:11605"/>
        <dbReference type="ChEBI" id="CHEBI:15378"/>
        <dbReference type="ChEBI" id="CHEBI:30013"/>
        <dbReference type="ChEBI" id="CHEBI:30616"/>
        <dbReference type="ChEBI" id="CHEBI:61977"/>
        <dbReference type="ChEBI" id="CHEBI:456216"/>
        <dbReference type="EC" id="2.7.11.1"/>
    </reaction>
</comment>
<dbReference type="InterPro" id="IPR003609">
    <property type="entry name" value="Pan_app"/>
</dbReference>
<organism evidence="9">
    <name type="scientific">Aegilops tauschii</name>
    <name type="common">Tausch's goatgrass</name>
    <name type="synonym">Aegilops squarrosa</name>
    <dbReference type="NCBI Taxonomy" id="37682"/>
    <lineage>
        <taxon>Eukaryota</taxon>
        <taxon>Viridiplantae</taxon>
        <taxon>Streptophyta</taxon>
        <taxon>Embryophyta</taxon>
        <taxon>Tracheophyta</taxon>
        <taxon>Spermatophyta</taxon>
        <taxon>Magnoliopsida</taxon>
        <taxon>Liliopsida</taxon>
        <taxon>Poales</taxon>
        <taxon>Poaceae</taxon>
        <taxon>BOP clade</taxon>
        <taxon>Pooideae</taxon>
        <taxon>Triticodae</taxon>
        <taxon>Triticeae</taxon>
        <taxon>Triticinae</taxon>
        <taxon>Aegilops</taxon>
    </lineage>
</organism>
<feature type="domain" description="Apple" evidence="8">
    <location>
        <begin position="202"/>
        <end position="289"/>
    </location>
</feature>
<evidence type="ECO:0000259" key="8">
    <source>
        <dbReference type="PROSITE" id="PS50948"/>
    </source>
</evidence>
<dbReference type="Pfam" id="PF07714">
    <property type="entry name" value="PK_Tyr_Ser-Thr"/>
    <property type="match status" value="1"/>
</dbReference>
<dbReference type="InterPro" id="IPR001480">
    <property type="entry name" value="Bulb-type_lectin_dom"/>
</dbReference>
<dbReference type="PROSITE" id="PS50948">
    <property type="entry name" value="PAN"/>
    <property type="match status" value="1"/>
</dbReference>
<evidence type="ECO:0000256" key="3">
    <source>
        <dbReference type="ARBA" id="ARBA00022729"/>
    </source>
</evidence>
<dbReference type="Pfam" id="PF00954">
    <property type="entry name" value="S_locus_glycop"/>
    <property type="match status" value="1"/>
</dbReference>
<proteinExistence type="predicted"/>
<evidence type="ECO:0000256" key="7">
    <source>
        <dbReference type="ARBA" id="ARBA00048679"/>
    </source>
</evidence>
<dbReference type="Pfam" id="PF01453">
    <property type="entry name" value="B_lectin"/>
    <property type="match status" value="1"/>
</dbReference>
<dbReference type="InterPro" id="IPR000858">
    <property type="entry name" value="S_locus_glycoprot_dom"/>
</dbReference>